<reference evidence="3" key="1">
    <citation type="submission" date="2022-08" db="EMBL/GenBank/DDBJ databases">
        <title>Genomic Encyclopedia of Type Strains, Phase V (KMG-V): Genome sequencing to study the core and pangenomes of soil and plant-associated prokaryotes.</title>
        <authorList>
            <person name="Whitman W."/>
        </authorList>
    </citation>
    <scope>NUCLEOTIDE SEQUENCE</scope>
    <source>
        <strain evidence="3">0</strain>
    </source>
</reference>
<name>A0A9X2PYM1_9BACT</name>
<dbReference type="Proteomes" id="UP001155027">
    <property type="component" value="Unassembled WGS sequence"/>
</dbReference>
<dbReference type="InterPro" id="IPR051083">
    <property type="entry name" value="GrpII_Intron_Splice-Mob/Def"/>
</dbReference>
<dbReference type="SUPFAM" id="SSF56672">
    <property type="entry name" value="DNA/RNA polymerases"/>
    <property type="match status" value="1"/>
</dbReference>
<accession>A0A9X2PYM1</accession>
<dbReference type="InterPro" id="IPR002711">
    <property type="entry name" value="HNH"/>
</dbReference>
<evidence type="ECO:0000259" key="2">
    <source>
        <dbReference type="PROSITE" id="PS50878"/>
    </source>
</evidence>
<dbReference type="AlphaFoldDB" id="A0A9X2PYM1"/>
<dbReference type="Pfam" id="PF00078">
    <property type="entry name" value="RVT_1"/>
    <property type="match status" value="1"/>
</dbReference>
<dbReference type="PANTHER" id="PTHR34047">
    <property type="entry name" value="NUCLEAR INTRON MATURASE 1, MITOCHONDRIAL-RELATED"/>
    <property type="match status" value="1"/>
</dbReference>
<dbReference type="GO" id="GO:0004519">
    <property type="term" value="F:endonuclease activity"/>
    <property type="evidence" value="ECO:0007669"/>
    <property type="project" value="InterPro"/>
</dbReference>
<organism evidence="3 4">
    <name type="scientific">Salinibacter ruber</name>
    <dbReference type="NCBI Taxonomy" id="146919"/>
    <lineage>
        <taxon>Bacteria</taxon>
        <taxon>Pseudomonadati</taxon>
        <taxon>Rhodothermota</taxon>
        <taxon>Rhodothermia</taxon>
        <taxon>Rhodothermales</taxon>
        <taxon>Salinibacteraceae</taxon>
        <taxon>Salinibacter</taxon>
    </lineage>
</organism>
<feature type="domain" description="Reverse transcriptase" evidence="2">
    <location>
        <begin position="1"/>
        <end position="203"/>
    </location>
</feature>
<keyword evidence="3" id="KW-0548">Nucleotidyltransferase</keyword>
<keyword evidence="3" id="KW-0808">Transferase</keyword>
<keyword evidence="3" id="KW-0695">RNA-directed DNA polymerase</keyword>
<dbReference type="Pfam" id="PF08388">
    <property type="entry name" value="GIIM"/>
    <property type="match status" value="1"/>
</dbReference>
<dbReference type="GO" id="GO:0008270">
    <property type="term" value="F:zinc ion binding"/>
    <property type="evidence" value="ECO:0007669"/>
    <property type="project" value="InterPro"/>
</dbReference>
<dbReference type="CDD" id="cd01651">
    <property type="entry name" value="RT_G2_intron"/>
    <property type="match status" value="1"/>
</dbReference>
<comment type="caution">
    <text evidence="3">The sequence shown here is derived from an EMBL/GenBank/DDBJ whole genome shotgun (WGS) entry which is preliminary data.</text>
</comment>
<dbReference type="PANTHER" id="PTHR34047:SF8">
    <property type="entry name" value="PROTEIN YKFC"/>
    <property type="match status" value="1"/>
</dbReference>
<dbReference type="InterPro" id="IPR013597">
    <property type="entry name" value="Mat_intron_G2"/>
</dbReference>
<dbReference type="InterPro" id="IPR003615">
    <property type="entry name" value="HNH_nuc"/>
</dbReference>
<dbReference type="GO" id="GO:0003964">
    <property type="term" value="F:RNA-directed DNA polymerase activity"/>
    <property type="evidence" value="ECO:0007669"/>
    <property type="project" value="UniProtKB-KW"/>
</dbReference>
<comment type="similarity">
    <text evidence="1">Belongs to the bacterial reverse transcriptase family.</text>
</comment>
<dbReference type="PROSITE" id="PS50878">
    <property type="entry name" value="RT_POL"/>
    <property type="match status" value="1"/>
</dbReference>
<gene>
    <name evidence="3" type="ORF">GGP71_003199</name>
</gene>
<sequence>MILEPIYETDFSPWSYGFRPNRRTHDAIMAAYTAMSESAKMFWVIDADIEGFFDNLDHQRLEQVLQDRIRDGKLRDLIWAFLKAGVMEEGTYRHSMTGTPQGGIVSPVLANIYLDGLDQWARRFTDRSRLERKRARNKGKGNWRYVRYADDFLLLTNGRRRRAEKMVGRLREQINDRLNLTLSWRKTKIVHANDGFEFLGYRLKRKKDGDGGKATRLLIPDEAKTRFRKKVKAATGGSHDVSARAKIRALNAVVRGWGTYYKYAADAPRAFSDLDNFVWWKLMGWLTKKYRVSVRKVIENRLDRRSPLTVNGKSLTELSPMGMAIYTGSFRKDEHPYLTEMTRKREELPEENPWLINLKERPGWEDQRWQALQRDGWTCQQCGTGLSKANAEVHHERASTGYSNPGDANRLENLTTLCERCHKEIESERTHVK</sequence>
<dbReference type="CDD" id="cd00085">
    <property type="entry name" value="HNHc"/>
    <property type="match status" value="1"/>
</dbReference>
<evidence type="ECO:0000256" key="1">
    <source>
        <dbReference type="ARBA" id="ARBA00034120"/>
    </source>
</evidence>
<evidence type="ECO:0000313" key="4">
    <source>
        <dbReference type="Proteomes" id="UP001155027"/>
    </source>
</evidence>
<dbReference type="Pfam" id="PF01844">
    <property type="entry name" value="HNH"/>
    <property type="match status" value="1"/>
</dbReference>
<evidence type="ECO:0000313" key="3">
    <source>
        <dbReference type="EMBL" id="MCS3679250.1"/>
    </source>
</evidence>
<dbReference type="Gene3D" id="1.10.30.50">
    <property type="match status" value="1"/>
</dbReference>
<dbReference type="GO" id="GO:0003676">
    <property type="term" value="F:nucleic acid binding"/>
    <property type="evidence" value="ECO:0007669"/>
    <property type="project" value="InterPro"/>
</dbReference>
<dbReference type="InterPro" id="IPR000477">
    <property type="entry name" value="RT_dom"/>
</dbReference>
<dbReference type="EMBL" id="JANUAU010000015">
    <property type="protein sequence ID" value="MCS3679250.1"/>
    <property type="molecule type" value="Genomic_DNA"/>
</dbReference>
<protein>
    <submittedName>
        <fullName evidence="3">Group II intron reverse transcriptase/maturase</fullName>
    </submittedName>
</protein>
<proteinExistence type="inferred from homology"/>
<dbReference type="InterPro" id="IPR043502">
    <property type="entry name" value="DNA/RNA_pol_sf"/>
</dbReference>